<dbReference type="InterPro" id="IPR009057">
    <property type="entry name" value="Homeodomain-like_sf"/>
</dbReference>
<dbReference type="InterPro" id="IPR036271">
    <property type="entry name" value="Tet_transcr_reg_TetR-rel_C_sf"/>
</dbReference>
<dbReference type="InterPro" id="IPR001647">
    <property type="entry name" value="HTH_TetR"/>
</dbReference>
<dbReference type="PROSITE" id="PS50977">
    <property type="entry name" value="HTH_TETR_2"/>
    <property type="match status" value="1"/>
</dbReference>
<dbReference type="PANTHER" id="PTHR47506">
    <property type="entry name" value="TRANSCRIPTIONAL REGULATORY PROTEIN"/>
    <property type="match status" value="1"/>
</dbReference>
<evidence type="ECO:0000313" key="11">
    <source>
        <dbReference type="Proteomes" id="UP001250656"/>
    </source>
</evidence>
<reference evidence="10 11" key="1">
    <citation type="submission" date="2023-09" db="EMBL/GenBank/DDBJ databases">
        <title>Novel taxa isolated from Blanes Bay.</title>
        <authorList>
            <person name="Rey-Velasco X."/>
            <person name="Lucena T."/>
        </authorList>
    </citation>
    <scope>NUCLEOTIDE SEQUENCE [LARGE SCALE GENOMIC DNA]</scope>
    <source>
        <strain evidence="10 11">S334</strain>
    </source>
</reference>
<feature type="domain" description="HTH tetR-type" evidence="9">
    <location>
        <begin position="8"/>
        <end position="68"/>
    </location>
</feature>
<dbReference type="PANTHER" id="PTHR47506:SF6">
    <property type="entry name" value="HTH-TYPE TRANSCRIPTIONAL REPRESSOR NEMR"/>
    <property type="match status" value="1"/>
</dbReference>
<evidence type="ECO:0000256" key="6">
    <source>
        <dbReference type="ARBA" id="ARBA00023163"/>
    </source>
</evidence>
<dbReference type="Gene3D" id="1.10.357.10">
    <property type="entry name" value="Tetracycline Repressor, domain 2"/>
    <property type="match status" value="1"/>
</dbReference>
<evidence type="ECO:0000256" key="1">
    <source>
        <dbReference type="ARBA" id="ARBA00002291"/>
    </source>
</evidence>
<dbReference type="EMBL" id="JAVTTP010000001">
    <property type="protein sequence ID" value="MDT7828835.1"/>
    <property type="molecule type" value="Genomic_DNA"/>
</dbReference>
<comment type="caution">
    <text evidence="10">The sequence shown here is derived from an EMBL/GenBank/DDBJ whole genome shotgun (WGS) entry which is preliminary data.</text>
</comment>
<evidence type="ECO:0000313" key="10">
    <source>
        <dbReference type="EMBL" id="MDT7828835.1"/>
    </source>
</evidence>
<organism evidence="10 11">
    <name type="scientific">Pricia mediterranea</name>
    <dbReference type="NCBI Taxonomy" id="3076079"/>
    <lineage>
        <taxon>Bacteria</taxon>
        <taxon>Pseudomonadati</taxon>
        <taxon>Bacteroidota</taxon>
        <taxon>Flavobacteriia</taxon>
        <taxon>Flavobacteriales</taxon>
        <taxon>Flavobacteriaceae</taxon>
        <taxon>Pricia</taxon>
    </lineage>
</organism>
<name>A0ABU3L533_9FLAO</name>
<dbReference type="Pfam" id="PF00440">
    <property type="entry name" value="TetR_N"/>
    <property type="match status" value="1"/>
</dbReference>
<evidence type="ECO:0000256" key="3">
    <source>
        <dbReference type="ARBA" id="ARBA00014341"/>
    </source>
</evidence>
<keyword evidence="5 8" id="KW-0238">DNA-binding</keyword>
<evidence type="ECO:0000256" key="2">
    <source>
        <dbReference type="ARBA" id="ARBA00011738"/>
    </source>
</evidence>
<keyword evidence="6" id="KW-0804">Transcription</keyword>
<comment type="function">
    <text evidence="1">Represses transcription of the icaADBC operon necessary for biofilm production.</text>
</comment>
<keyword evidence="4" id="KW-0805">Transcription regulation</keyword>
<dbReference type="Proteomes" id="UP001250656">
    <property type="component" value="Unassembled WGS sequence"/>
</dbReference>
<sequence>MGRKSLKEVRQKETVEAFYQVAKKEGLENASLAKVAKEMGVNTSLVLHYFGSKNELIYGLIDFIMKRYKSLYSIKDDVNTGDSHLEQVLNNLFSREWNEVVEDGVFYGCFTLAFKDEKIKAAFKELHENLRSLLVQAIEDAKKNGEVDVEDSAEAADLIYILVEGAYYYLSLYEQNEAYYKKQEKYKQAAWNILKMNKQ</sequence>
<evidence type="ECO:0000259" key="9">
    <source>
        <dbReference type="PROSITE" id="PS50977"/>
    </source>
</evidence>
<feature type="DNA-binding region" description="H-T-H motif" evidence="8">
    <location>
        <begin position="31"/>
        <end position="50"/>
    </location>
</feature>
<gene>
    <name evidence="10" type="ORF">RQM65_09185</name>
</gene>
<evidence type="ECO:0000256" key="4">
    <source>
        <dbReference type="ARBA" id="ARBA00023015"/>
    </source>
</evidence>
<dbReference type="InterPro" id="IPR041646">
    <property type="entry name" value="IcaR_C"/>
</dbReference>
<comment type="subunit">
    <text evidence="2">Homodimer.</text>
</comment>
<dbReference type="Pfam" id="PF18665">
    <property type="entry name" value="TetR_C_37"/>
    <property type="match status" value="1"/>
</dbReference>
<accession>A0ABU3L533</accession>
<evidence type="ECO:0000256" key="5">
    <source>
        <dbReference type="ARBA" id="ARBA00023125"/>
    </source>
</evidence>
<dbReference type="RefSeq" id="WP_314014378.1">
    <property type="nucleotide sequence ID" value="NZ_JAVTTP010000001.1"/>
</dbReference>
<evidence type="ECO:0000256" key="8">
    <source>
        <dbReference type="PROSITE-ProRule" id="PRU00335"/>
    </source>
</evidence>
<keyword evidence="11" id="KW-1185">Reference proteome</keyword>
<evidence type="ECO:0000256" key="7">
    <source>
        <dbReference type="ARBA" id="ARBA00030200"/>
    </source>
</evidence>
<proteinExistence type="predicted"/>
<dbReference type="SUPFAM" id="SSF48498">
    <property type="entry name" value="Tetracyclin repressor-like, C-terminal domain"/>
    <property type="match status" value="1"/>
</dbReference>
<dbReference type="SUPFAM" id="SSF46689">
    <property type="entry name" value="Homeodomain-like"/>
    <property type="match status" value="1"/>
</dbReference>
<protein>
    <recommendedName>
        <fullName evidence="3">Biofilm operon icaADBC HTH-type negative transcriptional regulator IcaR</fullName>
    </recommendedName>
    <alternativeName>
        <fullName evidence="7">Intercellular adhesion protein R</fullName>
    </alternativeName>
</protein>